<name>A0ACA9NJI5_9GLOM</name>
<protein>
    <submittedName>
        <fullName evidence="1">1870_t:CDS:1</fullName>
    </submittedName>
</protein>
<dbReference type="Proteomes" id="UP000789702">
    <property type="component" value="Unassembled WGS sequence"/>
</dbReference>
<evidence type="ECO:0000313" key="2">
    <source>
        <dbReference type="Proteomes" id="UP000789702"/>
    </source>
</evidence>
<reference evidence="1" key="1">
    <citation type="submission" date="2021-06" db="EMBL/GenBank/DDBJ databases">
        <authorList>
            <person name="Kallberg Y."/>
            <person name="Tangrot J."/>
            <person name="Rosling A."/>
        </authorList>
    </citation>
    <scope>NUCLEOTIDE SEQUENCE</scope>
    <source>
        <strain evidence="1">IL203A</strain>
    </source>
</reference>
<feature type="non-terminal residue" evidence="1">
    <location>
        <position position="679"/>
    </location>
</feature>
<gene>
    <name evidence="1" type="ORF">DHETER_LOCUS9774</name>
</gene>
<organism evidence="1 2">
    <name type="scientific">Dentiscutata heterogama</name>
    <dbReference type="NCBI Taxonomy" id="1316150"/>
    <lineage>
        <taxon>Eukaryota</taxon>
        <taxon>Fungi</taxon>
        <taxon>Fungi incertae sedis</taxon>
        <taxon>Mucoromycota</taxon>
        <taxon>Glomeromycotina</taxon>
        <taxon>Glomeromycetes</taxon>
        <taxon>Diversisporales</taxon>
        <taxon>Gigasporaceae</taxon>
        <taxon>Dentiscutata</taxon>
    </lineage>
</organism>
<proteinExistence type="predicted"/>
<feature type="non-terminal residue" evidence="1">
    <location>
        <position position="1"/>
    </location>
</feature>
<evidence type="ECO:0000313" key="1">
    <source>
        <dbReference type="EMBL" id="CAG8661500.1"/>
    </source>
</evidence>
<accession>A0ACA9NJI5</accession>
<comment type="caution">
    <text evidence="1">The sequence shown here is derived from an EMBL/GenBank/DDBJ whole genome shotgun (WGS) entry which is preliminary data.</text>
</comment>
<keyword evidence="2" id="KW-1185">Reference proteome</keyword>
<dbReference type="EMBL" id="CAJVPU010017750">
    <property type="protein sequence ID" value="CAG8661500.1"/>
    <property type="molecule type" value="Genomic_DNA"/>
</dbReference>
<sequence>SEIHYSFFINEQIEYCNNTVQFQTIKIIDNTTCVFDNAINDPGSYSCTKENNTDLLQISTKRPCSIQCAYFWKFSQNSKTVVHAVYECAKPNNQTNITVKYLDGIPTIRTVFINVPPVPENPHMYFLQYFGDDCLIYSPMFGSSSCSYVPEKEIYNLTLSDYENSYNFSIPMNSTSTDTLTVHNGLPKVYNFRYKLVCRDLLVSIYIIENSCFATTFRDYNFSTYDFNIDLSSRFSRERCTSHGHVFLTACIPHEYFTFSFDPNNPDNITSDNDNINNIVFLRPFPDINSYTSTEIAISCLFGVNVVNYQLMVPRYNISECIDSYLEERSMDSTAFYSQLEIGQPPSYPCSDVLDAAKILCEAYTNYVNNFLNYYYGLMNAIAEVGNIFTGMVIDLTANPDQNAKRDKLNDNSWVEIIISLVGLPSGGGQAILGAKTYLGLFPLLETIATMIFSFWHKENSGPSHDPRLLPISFYEFADILLSFEDNSTEIFRKSLKITDNMVDRNHSLLINQTLEELVNFQNVNNSEEIRRTYVTELKPKLARLVLKANDVKICNNYQNYLNDFCVVSSCNGMRGCHFPPIFCHNRPGYLDYGNFITRWGSNVSNNVRDNHAQPSDVICLLSNLNFQCPQVEKIEYYGVSLFDLCNTTDADDPLGLSSVECHNDDFYCHDGNNACFGT</sequence>